<evidence type="ECO:0000259" key="3">
    <source>
        <dbReference type="Pfam" id="PF02698"/>
    </source>
</evidence>
<dbReference type="STRING" id="1183438.GKIL_3532"/>
<name>U5QLK8_GLOK1</name>
<keyword evidence="2" id="KW-1133">Transmembrane helix</keyword>
<sequence>MTGAPLRLVQLQPRQTGGGTSSILYKMPVQPQMRDQRIYISCPHCKSARVFTRRTSEWERLISLVRRVSYFKCGNCKQNFALARSRLAGNSRSRRAGWLGLGRMPLVVLALVAGGGGWLGWKYWYYLQATQQPPSAIVVIGGGVPREIAAAQLAAALPQLPVIVSGGSPLACLYQIFKQERGLEWRRVSGDYRARSTLTNFTTLVPYLSGDRPIKVIVVTSTGNWPRAKILGSIVFGSRGIAIAPALVQGGGSLRGESQTKTWLEGAAALGWAVFGDIVLPGSLFNSPAQASAIKSAPQPRCSSGYAPSYPTYGEAP</sequence>
<protein>
    <recommendedName>
        <fullName evidence="3">DUF218 domain-containing protein</fullName>
    </recommendedName>
</protein>
<feature type="transmembrane region" description="Helical" evidence="2">
    <location>
        <begin position="101"/>
        <end position="121"/>
    </location>
</feature>
<reference evidence="4 5" key="1">
    <citation type="journal article" date="2013" name="PLoS ONE">
        <title>Cultivation and Complete Genome Sequencing of Gloeobacter kilaueensis sp. nov., from a Lava Cave in Kilauea Caldera, Hawai'i.</title>
        <authorList>
            <person name="Saw J.H."/>
            <person name="Schatz M."/>
            <person name="Brown M.V."/>
            <person name="Kunkel D.D."/>
            <person name="Foster J.S."/>
            <person name="Shick H."/>
            <person name="Christensen S."/>
            <person name="Hou S."/>
            <person name="Wan X."/>
            <person name="Donachie S.P."/>
        </authorList>
    </citation>
    <scope>NUCLEOTIDE SEQUENCE [LARGE SCALE GENOMIC DNA]</scope>
    <source>
        <strain evidence="5">JS</strain>
    </source>
</reference>
<proteinExistence type="predicted"/>
<evidence type="ECO:0000313" key="5">
    <source>
        <dbReference type="Proteomes" id="UP000017396"/>
    </source>
</evidence>
<dbReference type="Pfam" id="PF02698">
    <property type="entry name" value="DUF218"/>
    <property type="match status" value="1"/>
</dbReference>
<keyword evidence="5" id="KW-1185">Reference proteome</keyword>
<dbReference type="HOGENOM" id="CLU_876492_0_0_3"/>
<gene>
    <name evidence="4" type="ORF">GKIL_3532</name>
</gene>
<dbReference type="PATRIC" id="fig|1183438.3.peg.3469"/>
<feature type="region of interest" description="Disordered" evidence="1">
    <location>
        <begin position="297"/>
        <end position="317"/>
    </location>
</feature>
<dbReference type="InterPro" id="IPR003848">
    <property type="entry name" value="DUF218"/>
</dbReference>
<dbReference type="EMBL" id="CP003587">
    <property type="protein sequence ID" value="AGY59778.1"/>
    <property type="molecule type" value="Genomic_DNA"/>
</dbReference>
<dbReference type="AlphaFoldDB" id="U5QLK8"/>
<organism evidence="4 5">
    <name type="scientific">Gloeobacter kilaueensis (strain ATCC BAA-2537 / CCAP 1431/1 / ULC 316 / JS1)</name>
    <dbReference type="NCBI Taxonomy" id="1183438"/>
    <lineage>
        <taxon>Bacteria</taxon>
        <taxon>Bacillati</taxon>
        <taxon>Cyanobacteriota</taxon>
        <taxon>Cyanophyceae</taxon>
        <taxon>Gloeobacterales</taxon>
        <taxon>Gloeobacteraceae</taxon>
        <taxon>Gloeobacter</taxon>
    </lineage>
</organism>
<keyword evidence="2" id="KW-0472">Membrane</keyword>
<accession>U5QLK8</accession>
<keyword evidence="2" id="KW-0812">Transmembrane</keyword>
<evidence type="ECO:0000313" key="4">
    <source>
        <dbReference type="EMBL" id="AGY59778.1"/>
    </source>
</evidence>
<dbReference type="Proteomes" id="UP000017396">
    <property type="component" value="Chromosome"/>
</dbReference>
<evidence type="ECO:0000256" key="1">
    <source>
        <dbReference type="SAM" id="MobiDB-lite"/>
    </source>
</evidence>
<evidence type="ECO:0000256" key="2">
    <source>
        <dbReference type="SAM" id="Phobius"/>
    </source>
</evidence>
<dbReference type="eggNOG" id="COG1434">
    <property type="taxonomic scope" value="Bacteria"/>
</dbReference>
<dbReference type="KEGG" id="glj:GKIL_3532"/>
<feature type="domain" description="DUF218" evidence="3">
    <location>
        <begin position="136"/>
        <end position="234"/>
    </location>
</feature>